<accession>A0A397N316</accession>
<name>A0A397N316_ECTOL</name>
<dbReference type="Proteomes" id="UP000265836">
    <property type="component" value="Unassembled WGS sequence"/>
</dbReference>
<dbReference type="EMBL" id="QXDA01000003">
    <property type="protein sequence ID" value="RIA31726.1"/>
    <property type="molecule type" value="Genomic_DNA"/>
</dbReference>
<evidence type="ECO:0000313" key="2">
    <source>
        <dbReference type="Proteomes" id="UP000265836"/>
    </source>
</evidence>
<comment type="caution">
    <text evidence="1">The sequence shown here is derived from an EMBL/GenBank/DDBJ whole genome shotgun (WGS) entry which is preliminary data.</text>
</comment>
<gene>
    <name evidence="1" type="ORF">DFO61_2454</name>
</gene>
<evidence type="ECO:0000313" key="1">
    <source>
        <dbReference type="EMBL" id="RIA31726.1"/>
    </source>
</evidence>
<reference evidence="1 2" key="1">
    <citation type="submission" date="2018-08" db="EMBL/GenBank/DDBJ databases">
        <title>Genome sequencing of rice bacterial endophytes.</title>
        <authorList>
            <person name="Venturi V."/>
        </authorList>
    </citation>
    <scope>NUCLEOTIDE SEQUENCE [LARGE SCALE GENOMIC DNA]</scope>
    <source>
        <strain evidence="1 2">E1205</strain>
    </source>
</reference>
<proteinExistence type="predicted"/>
<sequence>MNIHSERRYAWPDVETADRGSYDYCEAEVGYLAAQLLLPRELPCYQHGTSGFWQRLAGCLRYWLPKDYRGLPAGGGGSVVRLRAVG</sequence>
<dbReference type="AlphaFoldDB" id="A0A397N316"/>
<dbReference type="RefSeq" id="WP_137010789.1">
    <property type="nucleotide sequence ID" value="NZ_QXDA01000003.1"/>
</dbReference>
<protein>
    <submittedName>
        <fullName evidence="1">Uncharacterized protein</fullName>
    </submittedName>
</protein>
<organism evidence="1 2">
    <name type="scientific">Ectopseudomonas oleovorans</name>
    <name type="common">Pseudomonas oleovorans</name>
    <dbReference type="NCBI Taxonomy" id="301"/>
    <lineage>
        <taxon>Bacteria</taxon>
        <taxon>Pseudomonadati</taxon>
        <taxon>Pseudomonadota</taxon>
        <taxon>Gammaproteobacteria</taxon>
        <taxon>Pseudomonadales</taxon>
        <taxon>Pseudomonadaceae</taxon>
        <taxon>Ectopseudomonas</taxon>
    </lineage>
</organism>